<evidence type="ECO:0000313" key="4">
    <source>
        <dbReference type="Proteomes" id="UP000054564"/>
    </source>
</evidence>
<protein>
    <submittedName>
        <fullName evidence="2">Uncharacterized protein</fullName>
    </submittedName>
</protein>
<reference evidence="2" key="1">
    <citation type="submission" date="2014-03" db="EMBL/GenBank/DDBJ databases">
        <title>Cloning and expression analysis of gamma-glutamylcysteines synthetase in perennial ryegrass.</title>
        <authorList>
            <person name="Wei S."/>
            <person name="Sun Z."/>
        </authorList>
    </citation>
    <scope>NUCLEOTIDE SEQUENCE</scope>
    <source>
        <strain evidence="2">Race PST-78</strain>
    </source>
</reference>
<evidence type="ECO:0000313" key="2">
    <source>
        <dbReference type="EMBL" id="KNF00038.1"/>
    </source>
</evidence>
<proteinExistence type="predicted"/>
<gene>
    <name evidence="2" type="ORF">PSTG_06662</name>
    <name evidence="3" type="ORF">PSTG_06670</name>
</gene>
<dbReference type="Proteomes" id="UP000054564">
    <property type="component" value="Unassembled WGS sequence"/>
</dbReference>
<name>A0A0L0VL78_9BASI</name>
<evidence type="ECO:0000256" key="1">
    <source>
        <dbReference type="SAM" id="MobiDB-lite"/>
    </source>
</evidence>
<reference evidence="4" key="2">
    <citation type="submission" date="2014-03" db="EMBL/GenBank/DDBJ databases">
        <title>The Genome Sequence of Puccinia striiformis f. sp. tritici PST-78.</title>
        <authorList>
            <consortium name="The Broad Institute Genome Sequencing Platform"/>
            <person name="Cuomo C."/>
            <person name="Hulbert S."/>
            <person name="Chen X."/>
            <person name="Walker B."/>
            <person name="Young S.K."/>
            <person name="Zeng Q."/>
            <person name="Gargeya S."/>
            <person name="Fitzgerald M."/>
            <person name="Haas B."/>
            <person name="Abouelleil A."/>
            <person name="Alvarado L."/>
            <person name="Arachchi H.M."/>
            <person name="Berlin A.M."/>
            <person name="Chapman S.B."/>
            <person name="Goldberg J."/>
            <person name="Griggs A."/>
            <person name="Gujja S."/>
            <person name="Hansen M."/>
            <person name="Howarth C."/>
            <person name="Imamovic A."/>
            <person name="Larimer J."/>
            <person name="McCowan C."/>
            <person name="Montmayeur A."/>
            <person name="Murphy C."/>
            <person name="Neiman D."/>
            <person name="Pearson M."/>
            <person name="Priest M."/>
            <person name="Roberts A."/>
            <person name="Saif S."/>
            <person name="Shea T."/>
            <person name="Sisk P."/>
            <person name="Sykes S."/>
            <person name="Wortman J."/>
            <person name="Nusbaum C."/>
            <person name="Birren B."/>
        </authorList>
    </citation>
    <scope>NUCLEOTIDE SEQUENCE [LARGE SCALE GENOMIC DNA]</scope>
    <source>
        <strain evidence="4">race PST-78</strain>
    </source>
</reference>
<dbReference type="EMBL" id="AJIL01000040">
    <property type="protein sequence ID" value="KNF00038.1"/>
    <property type="molecule type" value="Genomic_DNA"/>
</dbReference>
<dbReference type="AlphaFoldDB" id="A0A0L0VL78"/>
<feature type="region of interest" description="Disordered" evidence="1">
    <location>
        <begin position="1"/>
        <end position="34"/>
    </location>
</feature>
<comment type="caution">
    <text evidence="2">The sequence shown here is derived from an EMBL/GenBank/DDBJ whole genome shotgun (WGS) entry which is preliminary data.</text>
</comment>
<dbReference type="EMBL" id="AJIL01000040">
    <property type="protein sequence ID" value="KNF00046.1"/>
    <property type="molecule type" value="Genomic_DNA"/>
</dbReference>
<dbReference type="OrthoDB" id="2505157at2759"/>
<sequence>MVNTQQISNQPEGSGQMSITNAEPGLESQQVDNNNEACASKQMTAKGPLSKAVMRLRGGEGHHCCAECCWSVYECLPFDHRPLLTLTTPLYTAAYVSAVVSKSSCASKPSTTVSECVVKT</sequence>
<accession>A0A0L0VL78</accession>
<keyword evidence="4" id="KW-1185">Reference proteome</keyword>
<organism evidence="2 4">
    <name type="scientific">Puccinia striiformis f. sp. tritici PST-78</name>
    <dbReference type="NCBI Taxonomy" id="1165861"/>
    <lineage>
        <taxon>Eukaryota</taxon>
        <taxon>Fungi</taxon>
        <taxon>Dikarya</taxon>
        <taxon>Basidiomycota</taxon>
        <taxon>Pucciniomycotina</taxon>
        <taxon>Pucciniomycetes</taxon>
        <taxon>Pucciniales</taxon>
        <taxon>Pucciniaceae</taxon>
        <taxon>Puccinia</taxon>
    </lineage>
</organism>
<evidence type="ECO:0000313" key="3">
    <source>
        <dbReference type="EMBL" id="KNF00046.1"/>
    </source>
</evidence>